<proteinExistence type="predicted"/>
<comment type="caution">
    <text evidence="1">The sequence shown here is derived from an EMBL/GenBank/DDBJ whole genome shotgun (WGS) entry which is preliminary data.</text>
</comment>
<evidence type="ECO:0000313" key="2">
    <source>
        <dbReference type="Proteomes" id="UP000288805"/>
    </source>
</evidence>
<gene>
    <name evidence="1" type="ORF">CK203_101814</name>
</gene>
<organism evidence="1 2">
    <name type="scientific">Vitis vinifera</name>
    <name type="common">Grape</name>
    <dbReference type="NCBI Taxonomy" id="29760"/>
    <lineage>
        <taxon>Eukaryota</taxon>
        <taxon>Viridiplantae</taxon>
        <taxon>Streptophyta</taxon>
        <taxon>Embryophyta</taxon>
        <taxon>Tracheophyta</taxon>
        <taxon>Spermatophyta</taxon>
        <taxon>Magnoliopsida</taxon>
        <taxon>eudicotyledons</taxon>
        <taxon>Gunneridae</taxon>
        <taxon>Pentapetalae</taxon>
        <taxon>rosids</taxon>
        <taxon>Vitales</taxon>
        <taxon>Vitaceae</taxon>
        <taxon>Viteae</taxon>
        <taxon>Vitis</taxon>
    </lineage>
</organism>
<protein>
    <submittedName>
        <fullName evidence="1">Uncharacterized protein</fullName>
    </submittedName>
</protein>
<dbReference type="EMBL" id="QGNW01001191">
    <property type="protein sequence ID" value="RVW50854.1"/>
    <property type="molecule type" value="Genomic_DNA"/>
</dbReference>
<reference evidence="1 2" key="1">
    <citation type="journal article" date="2018" name="PLoS Genet.">
        <title>Population sequencing reveals clonal diversity and ancestral inbreeding in the grapevine cultivar Chardonnay.</title>
        <authorList>
            <person name="Roach M.J."/>
            <person name="Johnson D.L."/>
            <person name="Bohlmann J."/>
            <person name="van Vuuren H.J."/>
            <person name="Jones S.J."/>
            <person name="Pretorius I.S."/>
            <person name="Schmidt S.A."/>
            <person name="Borneman A.R."/>
        </authorList>
    </citation>
    <scope>NUCLEOTIDE SEQUENCE [LARGE SCALE GENOMIC DNA]</scope>
    <source>
        <strain evidence="2">cv. Chardonnay</strain>
        <tissue evidence="1">Leaf</tissue>
    </source>
</reference>
<name>A0A438ESX7_VITVI</name>
<sequence length="137" mass="15225">MQPLLMEFCRLIANEVLLAEVNRYPGSFLLHVSSARISILGGWWFVVYDLADGILVEYTYLTMKVVNVLVEEVLPRGGGRVGIDGVSSKEEFHVQQAVGGKLAEEDGTLCQFVNEDKNYHSNVRRVNDSHKLGSSSP</sequence>
<dbReference type="AlphaFoldDB" id="A0A438ESX7"/>
<dbReference type="Proteomes" id="UP000288805">
    <property type="component" value="Unassembled WGS sequence"/>
</dbReference>
<accession>A0A438ESX7</accession>
<evidence type="ECO:0000313" key="1">
    <source>
        <dbReference type="EMBL" id="RVW50854.1"/>
    </source>
</evidence>